<evidence type="ECO:0000259" key="4">
    <source>
        <dbReference type="SMART" id="SM00967"/>
    </source>
</evidence>
<dbReference type="InterPro" id="IPR001537">
    <property type="entry name" value="SpoU_MeTrfase"/>
</dbReference>
<dbReference type="InterPro" id="IPR029028">
    <property type="entry name" value="Alpha/beta_knot_MTases"/>
</dbReference>
<dbReference type="PANTHER" id="PTHR43191">
    <property type="entry name" value="RRNA METHYLTRANSFERASE 3"/>
    <property type="match status" value="1"/>
</dbReference>
<dbReference type="GO" id="GO:0006396">
    <property type="term" value="P:RNA processing"/>
    <property type="evidence" value="ECO:0007669"/>
    <property type="project" value="InterPro"/>
</dbReference>
<name>A0A0A5FVJ5_9BACI</name>
<dbReference type="STRING" id="1385511.GCA_000425225_03701"/>
<dbReference type="PANTHER" id="PTHR43191:SF2">
    <property type="entry name" value="RRNA METHYLTRANSFERASE 3, MITOCHONDRIAL"/>
    <property type="match status" value="1"/>
</dbReference>
<proteinExistence type="inferred from homology"/>
<dbReference type="eggNOG" id="COG0566">
    <property type="taxonomic scope" value="Bacteria"/>
</dbReference>
<evidence type="ECO:0000256" key="1">
    <source>
        <dbReference type="ARBA" id="ARBA00007228"/>
    </source>
</evidence>
<reference evidence="5 6" key="1">
    <citation type="submission" date="2013-08" db="EMBL/GenBank/DDBJ databases">
        <authorList>
            <person name="Huang J."/>
            <person name="Wang G."/>
        </authorList>
    </citation>
    <scope>NUCLEOTIDE SEQUENCE [LARGE SCALE GENOMIC DNA]</scope>
    <source>
        <strain evidence="5 6">BH030004</strain>
    </source>
</reference>
<dbReference type="Gene3D" id="3.40.1280.10">
    <property type="match status" value="1"/>
</dbReference>
<evidence type="ECO:0000313" key="6">
    <source>
        <dbReference type="Proteomes" id="UP000030403"/>
    </source>
</evidence>
<dbReference type="InterPro" id="IPR051259">
    <property type="entry name" value="rRNA_Methyltransferase"/>
</dbReference>
<protein>
    <submittedName>
        <fullName evidence="5">23S rRNA methyltransferase</fullName>
    </submittedName>
</protein>
<dbReference type="CDD" id="cd18095">
    <property type="entry name" value="SpoU-like_rRNA-MTase"/>
    <property type="match status" value="1"/>
</dbReference>
<dbReference type="SMART" id="SM00967">
    <property type="entry name" value="SpoU_sub_bind"/>
    <property type="match status" value="1"/>
</dbReference>
<dbReference type="EMBL" id="AVPF01000048">
    <property type="protein sequence ID" value="KGX84826.1"/>
    <property type="molecule type" value="Genomic_DNA"/>
</dbReference>
<keyword evidence="6" id="KW-1185">Reference proteome</keyword>
<dbReference type="GO" id="GO:0003723">
    <property type="term" value="F:RNA binding"/>
    <property type="evidence" value="ECO:0007669"/>
    <property type="project" value="InterPro"/>
</dbReference>
<evidence type="ECO:0000256" key="3">
    <source>
        <dbReference type="ARBA" id="ARBA00022679"/>
    </source>
</evidence>
<dbReference type="InterPro" id="IPR053888">
    <property type="entry name" value="MRM3-like_sub_bind"/>
</dbReference>
<gene>
    <name evidence="5" type="ORF">N783_16020</name>
</gene>
<dbReference type="InterPro" id="IPR013123">
    <property type="entry name" value="SpoU_subst-bd"/>
</dbReference>
<dbReference type="Pfam" id="PF00588">
    <property type="entry name" value="SpoU_methylase"/>
    <property type="match status" value="1"/>
</dbReference>
<dbReference type="InterPro" id="IPR029064">
    <property type="entry name" value="Ribosomal_eL30-like_sf"/>
</dbReference>
<dbReference type="GO" id="GO:0008173">
    <property type="term" value="F:RNA methyltransferase activity"/>
    <property type="evidence" value="ECO:0007669"/>
    <property type="project" value="InterPro"/>
</dbReference>
<dbReference type="InterPro" id="IPR029026">
    <property type="entry name" value="tRNA_m1G_MTases_N"/>
</dbReference>
<dbReference type="RefSeq" id="WP_027447229.1">
    <property type="nucleotide sequence ID" value="NZ_AULJ01000053.1"/>
</dbReference>
<dbReference type="GO" id="GO:0005737">
    <property type="term" value="C:cytoplasm"/>
    <property type="evidence" value="ECO:0007669"/>
    <property type="project" value="UniProtKB-ARBA"/>
</dbReference>
<keyword evidence="3 5" id="KW-0808">Transferase</keyword>
<dbReference type="Gene3D" id="3.30.1330.30">
    <property type="match status" value="1"/>
</dbReference>
<dbReference type="AlphaFoldDB" id="A0A0A5FVJ5"/>
<dbReference type="SUPFAM" id="SSF75217">
    <property type="entry name" value="alpha/beta knot"/>
    <property type="match status" value="1"/>
</dbReference>
<dbReference type="SUPFAM" id="SSF55315">
    <property type="entry name" value="L30e-like"/>
    <property type="match status" value="1"/>
</dbReference>
<comment type="similarity">
    <text evidence="1">Belongs to the class IV-like SAM-binding methyltransferase superfamily. RNA methyltransferase TrmH family.</text>
</comment>
<dbReference type="GO" id="GO:0032259">
    <property type="term" value="P:methylation"/>
    <property type="evidence" value="ECO:0007669"/>
    <property type="project" value="UniProtKB-KW"/>
</dbReference>
<accession>A0A0A5FVJ5</accession>
<sequence>MITSVQNKTVKSWRKLQKKRDREKEQSFMVEGFHLVEEAVNSSWDVKEIIVREDVDLPNEWQSYKWFSVTDEVFNAITETEHPQGVAAVINMREPEWGNFSRVLVLDAIQDPGNLGTLIRTADAAGFDAIIAGKGTVDPYNDKALRSTQGSIFHIPVFQGDLKEWLPYIKDKGLSIWATSLKNANEYHTVEPTSPVALLVGNEGAGVQEEYLQFADQSVTIPIFGQAESLNVAIASGILMYYLRN</sequence>
<dbReference type="Proteomes" id="UP000030403">
    <property type="component" value="Unassembled WGS sequence"/>
</dbReference>
<feature type="domain" description="RNA 2-O ribose methyltransferase substrate binding" evidence="4">
    <location>
        <begin position="29"/>
        <end position="96"/>
    </location>
</feature>
<comment type="caution">
    <text evidence="5">The sequence shown here is derived from an EMBL/GenBank/DDBJ whole genome shotgun (WGS) entry which is preliminary data.</text>
</comment>
<organism evidence="5 6">
    <name type="scientific">Pontibacillus marinus BH030004 = DSM 16465</name>
    <dbReference type="NCBI Taxonomy" id="1385511"/>
    <lineage>
        <taxon>Bacteria</taxon>
        <taxon>Bacillati</taxon>
        <taxon>Bacillota</taxon>
        <taxon>Bacilli</taxon>
        <taxon>Bacillales</taxon>
        <taxon>Bacillaceae</taxon>
        <taxon>Pontibacillus</taxon>
    </lineage>
</organism>
<dbReference type="OrthoDB" id="9794400at2"/>
<evidence type="ECO:0000256" key="2">
    <source>
        <dbReference type="ARBA" id="ARBA00022603"/>
    </source>
</evidence>
<keyword evidence="2 5" id="KW-0489">Methyltransferase</keyword>
<evidence type="ECO:0000313" key="5">
    <source>
        <dbReference type="EMBL" id="KGX84826.1"/>
    </source>
</evidence>
<dbReference type="Pfam" id="PF22435">
    <property type="entry name" value="MRM3-like_sub_bind"/>
    <property type="match status" value="1"/>
</dbReference>